<name>A0A833R1N9_9POAL</name>
<sequence length="400" mass="45721">MLIAELIVALKLFMSGPFSPLVQWRYIWAMIPEISIRKADFVFPNASVRRTRSRFVKFVDVLLYLHNGPIFKFKLDTWNYHQDNYFRDAFDRWILHLSRRNEFREFSFNLRATILYNLPTSLFSCRGLTILKLHDCRIKLPRGFQGFKLMRGLELQGCSINGDDLEKFVSGCPILDELVIKAGRCLDNYPKICAPKLQKFIIHGRFTGLLLKTPSLVKACFDLEVVPAEMNGRANLVEALGALPEVEVLGLHQQFLAYLAAGFLPARLSLTFNKLRVLALDVNLASHEEASVTWLILQNAPNLQELNLTNSTRDTAPSSTGLWQICSGHFFMSLRVVEFYEFFISVPEIAFLQFILGSAPLLEQLTIVREKDTDAEEKEAIVEIVKQIPKVSINLEISFE</sequence>
<dbReference type="InterPro" id="IPR055411">
    <property type="entry name" value="LRR_FXL15/At3g58940/PEG3-like"/>
</dbReference>
<dbReference type="Pfam" id="PF24758">
    <property type="entry name" value="LRR_At5g56370"/>
    <property type="match status" value="1"/>
</dbReference>
<gene>
    <name evidence="2" type="ORF">FCM35_KLT19496</name>
</gene>
<comment type="caution">
    <text evidence="2">The sequence shown here is derived from an EMBL/GenBank/DDBJ whole genome shotgun (WGS) entry which is preliminary data.</text>
</comment>
<protein>
    <submittedName>
        <fullName evidence="2">F-box/FBD/LRR-repeat protein</fullName>
    </submittedName>
</protein>
<evidence type="ECO:0000313" key="3">
    <source>
        <dbReference type="Proteomes" id="UP000623129"/>
    </source>
</evidence>
<keyword evidence="3" id="KW-1185">Reference proteome</keyword>
<dbReference type="Proteomes" id="UP000623129">
    <property type="component" value="Unassembled WGS sequence"/>
</dbReference>
<dbReference type="Gene3D" id="3.80.10.10">
    <property type="entry name" value="Ribonuclease Inhibitor"/>
    <property type="match status" value="1"/>
</dbReference>
<dbReference type="PANTHER" id="PTHR31900:SF32">
    <property type="entry name" value="F-BOX_RNI_FBD-LIKE DOMAIN PROTEIN"/>
    <property type="match status" value="1"/>
</dbReference>
<dbReference type="OrthoDB" id="1163429at2759"/>
<dbReference type="AlphaFoldDB" id="A0A833R1N9"/>
<proteinExistence type="predicted"/>
<dbReference type="SUPFAM" id="SSF52047">
    <property type="entry name" value="RNI-like"/>
    <property type="match status" value="1"/>
</dbReference>
<reference evidence="2" key="1">
    <citation type="submission" date="2020-01" db="EMBL/GenBank/DDBJ databases">
        <title>Genome sequence of Kobresia littledalei, the first chromosome-level genome in the family Cyperaceae.</title>
        <authorList>
            <person name="Qu G."/>
        </authorList>
    </citation>
    <scope>NUCLEOTIDE SEQUENCE</scope>
    <source>
        <strain evidence="2">C.B.Clarke</strain>
        <tissue evidence="2">Leaf</tissue>
    </source>
</reference>
<evidence type="ECO:0000313" key="2">
    <source>
        <dbReference type="EMBL" id="KAF3336910.1"/>
    </source>
</evidence>
<dbReference type="InterPro" id="IPR032675">
    <property type="entry name" value="LRR_dom_sf"/>
</dbReference>
<evidence type="ECO:0000259" key="1">
    <source>
        <dbReference type="Pfam" id="PF24758"/>
    </source>
</evidence>
<dbReference type="InterPro" id="IPR050232">
    <property type="entry name" value="FBL13/AtMIF1-like"/>
</dbReference>
<accession>A0A833R1N9</accession>
<feature type="domain" description="F-box/LRR-repeat protein 15/At3g58940/PEG3-like LRR" evidence="1">
    <location>
        <begin position="91"/>
        <end position="307"/>
    </location>
</feature>
<organism evidence="2 3">
    <name type="scientific">Carex littledalei</name>
    <dbReference type="NCBI Taxonomy" id="544730"/>
    <lineage>
        <taxon>Eukaryota</taxon>
        <taxon>Viridiplantae</taxon>
        <taxon>Streptophyta</taxon>
        <taxon>Embryophyta</taxon>
        <taxon>Tracheophyta</taxon>
        <taxon>Spermatophyta</taxon>
        <taxon>Magnoliopsida</taxon>
        <taxon>Liliopsida</taxon>
        <taxon>Poales</taxon>
        <taxon>Cyperaceae</taxon>
        <taxon>Cyperoideae</taxon>
        <taxon>Cariceae</taxon>
        <taxon>Carex</taxon>
        <taxon>Carex subgen. Euthyceras</taxon>
    </lineage>
</organism>
<dbReference type="PANTHER" id="PTHR31900">
    <property type="entry name" value="F-BOX/RNI SUPERFAMILY PROTEIN-RELATED"/>
    <property type="match status" value="1"/>
</dbReference>
<dbReference type="EMBL" id="SWLB01000007">
    <property type="protein sequence ID" value="KAF3336910.1"/>
    <property type="molecule type" value="Genomic_DNA"/>
</dbReference>